<feature type="domain" description="3-keto-alpha-glucoside-1,2-lyase/3-keto-2-hydroxy-glucal hydratase" evidence="2">
    <location>
        <begin position="25"/>
        <end position="195"/>
    </location>
</feature>
<evidence type="ECO:0000256" key="1">
    <source>
        <dbReference type="SAM" id="SignalP"/>
    </source>
</evidence>
<dbReference type="Proteomes" id="UP000555103">
    <property type="component" value="Unassembled WGS sequence"/>
</dbReference>
<gene>
    <name evidence="3" type="ORF">GGR21_001224</name>
</gene>
<dbReference type="InterPro" id="IPR010496">
    <property type="entry name" value="AL/BT2_dom"/>
</dbReference>
<evidence type="ECO:0000313" key="4">
    <source>
        <dbReference type="Proteomes" id="UP000555103"/>
    </source>
</evidence>
<dbReference type="EMBL" id="JACIEP010000003">
    <property type="protein sequence ID" value="MBB4035335.1"/>
    <property type="molecule type" value="Genomic_DNA"/>
</dbReference>
<dbReference type="GO" id="GO:0004553">
    <property type="term" value="F:hydrolase activity, hydrolyzing O-glycosyl compounds"/>
    <property type="evidence" value="ECO:0007669"/>
    <property type="project" value="UniProtKB-ARBA"/>
</dbReference>
<evidence type="ECO:0000313" key="3">
    <source>
        <dbReference type="EMBL" id="MBB4035335.1"/>
    </source>
</evidence>
<dbReference type="RefSeq" id="WP_183306263.1">
    <property type="nucleotide sequence ID" value="NZ_JACIEP010000003.1"/>
</dbReference>
<feature type="signal peptide" evidence="1">
    <location>
        <begin position="1"/>
        <end position="20"/>
    </location>
</feature>
<proteinExistence type="predicted"/>
<protein>
    <recommendedName>
        <fullName evidence="2">3-keto-alpha-glucoside-1,2-lyase/3-keto-2-hydroxy-glucal hydratase domain-containing protein</fullName>
    </recommendedName>
</protein>
<keyword evidence="1" id="KW-0732">Signal</keyword>
<keyword evidence="4" id="KW-1185">Reference proteome</keyword>
<name>A0A840CQY0_9BACT</name>
<dbReference type="AlphaFoldDB" id="A0A840CQY0"/>
<dbReference type="Gene3D" id="3.20.20.140">
    <property type="entry name" value="Metal-dependent hydrolases"/>
    <property type="match status" value="1"/>
</dbReference>
<sequence>MNRVITALFALSFIWLNSCADSKSRLLFGGVDNKSWQTSGNVSIKDSLLILSGQDSYAILKDGNYKDFDLELVMRSTQNGKGYINFHTDDSGKGYRIAINNDVADPVWWRMTGSLLSVRNLTKSRIKDDQWFTMNIRVEGQSITVKIDGEPVVEYLEPKNPIRISPNDKSVLSNGTILLASRGDGSIEFKNISIETLDRKDINIPAQLAIAKDEQNDDILRLHQDDFPVLDYHVHLKGGFSKEAAAKQSRKLGINYAIAPNCGIGFPITNDDEVFNFLDTMRNQPFILAMQGEGREWVTTFSEKARNEFDFVFTDALTFNDMKGRRVRLWINEEVMIDDEQKYMDMIVDRTCDMLEEPADVFVNPFFLPEQLNDRYDEFWTEDRMNKVIDALAKSNMALEINELYKIPNKAIIIKAKNAGIKFTFGSNNISPEVGRLEYSIYMKNECGLTQQNMYKPKIKL</sequence>
<evidence type="ECO:0000259" key="2">
    <source>
        <dbReference type="Pfam" id="PF06439"/>
    </source>
</evidence>
<dbReference type="Pfam" id="PF06439">
    <property type="entry name" value="3keto-disac_hyd"/>
    <property type="match status" value="1"/>
</dbReference>
<accession>A0A840CQY0</accession>
<dbReference type="InterPro" id="IPR013320">
    <property type="entry name" value="ConA-like_dom_sf"/>
</dbReference>
<dbReference type="Gene3D" id="2.60.120.560">
    <property type="entry name" value="Exo-inulinase, domain 1"/>
    <property type="match status" value="1"/>
</dbReference>
<reference evidence="3 4" key="1">
    <citation type="submission" date="2020-08" db="EMBL/GenBank/DDBJ databases">
        <title>Genomic Encyclopedia of Type Strains, Phase IV (KMG-IV): sequencing the most valuable type-strain genomes for metagenomic binning, comparative biology and taxonomic classification.</title>
        <authorList>
            <person name="Goeker M."/>
        </authorList>
    </citation>
    <scope>NUCLEOTIDE SEQUENCE [LARGE SCALE GENOMIC DNA]</scope>
    <source>
        <strain evidence="3 4">DSM 104969</strain>
    </source>
</reference>
<feature type="chain" id="PRO_5033034130" description="3-keto-alpha-glucoside-1,2-lyase/3-keto-2-hydroxy-glucal hydratase domain-containing protein" evidence="1">
    <location>
        <begin position="21"/>
        <end position="461"/>
    </location>
</feature>
<dbReference type="GO" id="GO:0005975">
    <property type="term" value="P:carbohydrate metabolic process"/>
    <property type="evidence" value="ECO:0007669"/>
    <property type="project" value="UniProtKB-ARBA"/>
</dbReference>
<dbReference type="SUPFAM" id="SSF49899">
    <property type="entry name" value="Concanavalin A-like lectins/glucanases"/>
    <property type="match status" value="1"/>
</dbReference>
<comment type="caution">
    <text evidence="3">The sequence shown here is derived from an EMBL/GenBank/DDBJ whole genome shotgun (WGS) entry which is preliminary data.</text>
</comment>
<organism evidence="3 4">
    <name type="scientific">Dysgonomonas hofstadii</name>
    <dbReference type="NCBI Taxonomy" id="637886"/>
    <lineage>
        <taxon>Bacteria</taxon>
        <taxon>Pseudomonadati</taxon>
        <taxon>Bacteroidota</taxon>
        <taxon>Bacteroidia</taxon>
        <taxon>Bacteroidales</taxon>
        <taxon>Dysgonomonadaceae</taxon>
        <taxon>Dysgonomonas</taxon>
    </lineage>
</organism>